<comment type="caution">
    <text evidence="9">The sequence shown here is derived from an EMBL/GenBank/DDBJ whole genome shotgun (WGS) entry which is preliminary data.</text>
</comment>
<dbReference type="AlphaFoldDB" id="A0AA38IF16"/>
<dbReference type="Proteomes" id="UP001168821">
    <property type="component" value="Unassembled WGS sequence"/>
</dbReference>
<proteinExistence type="predicted"/>
<feature type="domain" description="Myb-like" evidence="8">
    <location>
        <begin position="5"/>
        <end position="76"/>
    </location>
</feature>
<evidence type="ECO:0000256" key="1">
    <source>
        <dbReference type="ARBA" id="ARBA00011764"/>
    </source>
</evidence>
<reference evidence="9" key="1">
    <citation type="journal article" date="2023" name="G3 (Bethesda)">
        <title>Whole genome assemblies of Zophobas morio and Tenebrio molitor.</title>
        <authorList>
            <person name="Kaur S."/>
            <person name="Stinson S.A."/>
            <person name="diCenzo G.C."/>
        </authorList>
    </citation>
    <scope>NUCLEOTIDE SEQUENCE</scope>
    <source>
        <strain evidence="9">QUZm001</strain>
    </source>
</reference>
<evidence type="ECO:0000259" key="8">
    <source>
        <dbReference type="SMART" id="SM00717"/>
    </source>
</evidence>
<sequence length="289" mass="33153">MSNTRAANFTKSEENLLLSLVSKYKNILECKLSNTDVNQKKIKCWQKIAIEFNSLSGQTYRDDKVLKKKYENIKKRTTKKFADEKCYVGGTGGGPQQLIEVTDVDVVVKEILGARLTGHSSEFDDDAETTSNLQGLHVDNPIPRPPQLEENIPMNIETPALNSSMFQLSDDDNDDCLMNMSSMQTGASSREVPIMDKIDDRNIENANRNKATDKLAQWAAAKELIELTRKEYIQKEQEFKLKAMQEKHELELQIMRDKAELELEQMKEEHKMKMEILIMQKFNVSNNKN</sequence>
<name>A0AA38IF16_9CUCU</name>
<dbReference type="Pfam" id="PF13873">
    <property type="entry name" value="Myb_DNA-bind_5"/>
    <property type="match status" value="1"/>
</dbReference>
<accession>A0AA38IF16</accession>
<keyword evidence="4" id="KW-0804">Transcription</keyword>
<comment type="function">
    <text evidence="5">Involved in transvection phenomena (= synapsis-dependent gene expression), where the synaptic pairing of chromosomes carrying genes with which zeste interacts influences the expression of these genes. Zeste binds to DNA and stimulates transcription from a nearby promoter.</text>
</comment>
<evidence type="ECO:0000256" key="2">
    <source>
        <dbReference type="ARBA" id="ARBA00016807"/>
    </source>
</evidence>
<dbReference type="InterPro" id="IPR001005">
    <property type="entry name" value="SANT/Myb"/>
</dbReference>
<dbReference type="PANTHER" id="PTHR23098:SF16">
    <property type="entry name" value="REGULATORY PROTEIN ZESTE"/>
    <property type="match status" value="1"/>
</dbReference>
<evidence type="ECO:0000256" key="3">
    <source>
        <dbReference type="ARBA" id="ARBA00023015"/>
    </source>
</evidence>
<protein>
    <recommendedName>
        <fullName evidence="2">Regulatory protein zeste</fullName>
    </recommendedName>
</protein>
<organism evidence="9 10">
    <name type="scientific">Zophobas morio</name>
    <dbReference type="NCBI Taxonomy" id="2755281"/>
    <lineage>
        <taxon>Eukaryota</taxon>
        <taxon>Metazoa</taxon>
        <taxon>Ecdysozoa</taxon>
        <taxon>Arthropoda</taxon>
        <taxon>Hexapoda</taxon>
        <taxon>Insecta</taxon>
        <taxon>Pterygota</taxon>
        <taxon>Neoptera</taxon>
        <taxon>Endopterygota</taxon>
        <taxon>Coleoptera</taxon>
        <taxon>Polyphaga</taxon>
        <taxon>Cucujiformia</taxon>
        <taxon>Tenebrionidae</taxon>
        <taxon>Zophobas</taxon>
    </lineage>
</organism>
<keyword evidence="3" id="KW-0805">Transcription regulation</keyword>
<dbReference type="PANTHER" id="PTHR23098">
    <property type="entry name" value="AGAP001331-PA-RELATED"/>
    <property type="match status" value="1"/>
</dbReference>
<gene>
    <name evidence="9" type="ORF">Zmor_013189</name>
</gene>
<keyword evidence="10" id="KW-1185">Reference proteome</keyword>
<dbReference type="InterPro" id="IPR028002">
    <property type="entry name" value="Myb_DNA-bind_5"/>
</dbReference>
<evidence type="ECO:0000313" key="10">
    <source>
        <dbReference type="Proteomes" id="UP001168821"/>
    </source>
</evidence>
<evidence type="ECO:0000256" key="6">
    <source>
        <dbReference type="SAM" id="Coils"/>
    </source>
</evidence>
<comment type="subunit">
    <text evidence="1">Self-associates forming complexes of several hundred monomers.</text>
</comment>
<evidence type="ECO:0000256" key="7">
    <source>
        <dbReference type="SAM" id="MobiDB-lite"/>
    </source>
</evidence>
<dbReference type="SMART" id="SM00717">
    <property type="entry name" value="SANT"/>
    <property type="match status" value="1"/>
</dbReference>
<dbReference type="EMBL" id="JALNTZ010000004">
    <property type="protein sequence ID" value="KAJ3653971.1"/>
    <property type="molecule type" value="Genomic_DNA"/>
</dbReference>
<dbReference type="Gene3D" id="1.10.10.60">
    <property type="entry name" value="Homeodomain-like"/>
    <property type="match status" value="1"/>
</dbReference>
<feature type="region of interest" description="Disordered" evidence="7">
    <location>
        <begin position="120"/>
        <end position="140"/>
    </location>
</feature>
<keyword evidence="6" id="KW-0175">Coiled coil</keyword>
<evidence type="ECO:0000256" key="5">
    <source>
        <dbReference type="ARBA" id="ARBA00025466"/>
    </source>
</evidence>
<dbReference type="GO" id="GO:0005634">
    <property type="term" value="C:nucleus"/>
    <property type="evidence" value="ECO:0007669"/>
    <property type="project" value="TreeGrafter"/>
</dbReference>
<evidence type="ECO:0000256" key="4">
    <source>
        <dbReference type="ARBA" id="ARBA00023163"/>
    </source>
</evidence>
<feature type="coiled-coil region" evidence="6">
    <location>
        <begin position="249"/>
        <end position="276"/>
    </location>
</feature>
<evidence type="ECO:0000313" key="9">
    <source>
        <dbReference type="EMBL" id="KAJ3653971.1"/>
    </source>
</evidence>